<evidence type="ECO:0000313" key="2">
    <source>
        <dbReference type="Proteomes" id="UP000663452"/>
    </source>
</evidence>
<reference evidence="1 2" key="1">
    <citation type="submission" date="2021-02" db="EMBL/GenBank/DDBJ databases">
        <title>Paenibacillus tianjinensis sp. nov.</title>
        <authorList>
            <person name="Liu H."/>
        </authorList>
    </citation>
    <scope>NUCLEOTIDE SEQUENCE [LARGE SCALE GENOMIC DNA]</scope>
    <source>
        <strain evidence="1 2">TB2019</strain>
    </source>
</reference>
<dbReference type="EMBL" id="CP070969">
    <property type="protein sequence ID" value="QSF43561.1"/>
    <property type="molecule type" value="Genomic_DNA"/>
</dbReference>
<accession>A0ABX7L8F7</accession>
<organism evidence="1 2">
    <name type="scientific">Paenibacillus tianjinensis</name>
    <dbReference type="NCBI Taxonomy" id="2810347"/>
    <lineage>
        <taxon>Bacteria</taxon>
        <taxon>Bacillati</taxon>
        <taxon>Bacillota</taxon>
        <taxon>Bacilli</taxon>
        <taxon>Bacillales</taxon>
        <taxon>Paenibacillaceae</taxon>
        <taxon>Paenibacillus</taxon>
    </lineage>
</organism>
<sequence>MENFYTDNYGRVWGNKAIGDVSVITTANNEITISSGSHDYTFTIPEGTYNSMFVTGVSELVAAIKQTIQNNSFPIEVHFGGNHKDVKYNSLVFNLSDNSVIENISGTFFDTFFDSV</sequence>
<gene>
    <name evidence="1" type="ORF">JRJ22_20075</name>
</gene>
<protein>
    <submittedName>
        <fullName evidence="1">Uncharacterized protein</fullName>
    </submittedName>
</protein>
<proteinExistence type="predicted"/>
<name>A0ABX7L8F7_9BACL</name>
<keyword evidence="2" id="KW-1185">Reference proteome</keyword>
<evidence type="ECO:0000313" key="1">
    <source>
        <dbReference type="EMBL" id="QSF43561.1"/>
    </source>
</evidence>
<dbReference type="Proteomes" id="UP000663452">
    <property type="component" value="Chromosome"/>
</dbReference>
<dbReference type="RefSeq" id="WP_206101194.1">
    <property type="nucleotide sequence ID" value="NZ_CP070969.1"/>
</dbReference>